<comment type="caution">
    <text evidence="1">The sequence shown here is derived from an EMBL/GenBank/DDBJ whole genome shotgun (WGS) entry which is preliminary data.</text>
</comment>
<keyword evidence="1" id="KW-0436">Ligase</keyword>
<dbReference type="STRING" id="1513271.XM47_06695"/>
<proteinExistence type="predicted"/>
<evidence type="ECO:0000313" key="2">
    <source>
        <dbReference type="Proteomes" id="UP000037600"/>
    </source>
</evidence>
<dbReference type="GO" id="GO:0004812">
    <property type="term" value="F:aminoacyl-tRNA ligase activity"/>
    <property type="evidence" value="ECO:0007669"/>
    <property type="project" value="UniProtKB-KW"/>
</dbReference>
<reference evidence="1 2" key="1">
    <citation type="submission" date="2015-04" db="EMBL/GenBank/DDBJ databases">
        <title>Draft Genome Sequence of the Novel Agar-Digesting Marine Bacterium Q1.</title>
        <authorList>
            <person name="Li Y."/>
            <person name="Li D."/>
            <person name="Chen G."/>
            <person name="Du Z."/>
        </authorList>
    </citation>
    <scope>NUCLEOTIDE SEQUENCE [LARGE SCALE GENOMIC DNA]</scope>
    <source>
        <strain evidence="1 2">Q1</strain>
    </source>
</reference>
<evidence type="ECO:0000313" key="1">
    <source>
        <dbReference type="EMBL" id="KMT65878.1"/>
    </source>
</evidence>
<protein>
    <submittedName>
        <fullName evidence="1">Isoleucyl-tRNA synthetase</fullName>
    </submittedName>
</protein>
<dbReference type="EMBL" id="LAZL01000008">
    <property type="protein sequence ID" value="KMT65878.1"/>
    <property type="molecule type" value="Genomic_DNA"/>
</dbReference>
<keyword evidence="1" id="KW-0030">Aminoacyl-tRNA synthetase</keyword>
<dbReference type="InterPro" id="IPR038607">
    <property type="entry name" value="PhoD-like_sf"/>
</dbReference>
<dbReference type="PANTHER" id="PTHR37031">
    <property type="entry name" value="METALLOPHOSPHATASE BINDING DOMAIN PROTEIN"/>
    <property type="match status" value="1"/>
</dbReference>
<dbReference type="InterPro" id="IPR029052">
    <property type="entry name" value="Metallo-depent_PP-like"/>
</dbReference>
<accession>A0A0J8GYR9</accession>
<dbReference type="OrthoDB" id="9795624at2"/>
<dbReference type="RefSeq" id="WP_048691015.1">
    <property type="nucleotide sequence ID" value="NZ_KQ130486.1"/>
</dbReference>
<dbReference type="PANTHER" id="PTHR37031:SF2">
    <property type="entry name" value="PHOD-LIKE PHOSPHATASE METALLOPHOSPHATASE DOMAIN-CONTAINING PROTEIN"/>
    <property type="match status" value="1"/>
</dbReference>
<dbReference type="AlphaFoldDB" id="A0A0J8GYR9"/>
<name>A0A0J8GYR9_9ALTE</name>
<dbReference type="SUPFAM" id="SSF56300">
    <property type="entry name" value="Metallo-dependent phosphatases"/>
    <property type="match status" value="1"/>
</dbReference>
<dbReference type="Gene3D" id="3.60.21.70">
    <property type="entry name" value="PhoD-like phosphatase"/>
    <property type="match status" value="1"/>
</dbReference>
<organism evidence="1 2">
    <name type="scientific">Catenovulum maritimum</name>
    <dbReference type="NCBI Taxonomy" id="1513271"/>
    <lineage>
        <taxon>Bacteria</taxon>
        <taxon>Pseudomonadati</taxon>
        <taxon>Pseudomonadota</taxon>
        <taxon>Gammaproteobacteria</taxon>
        <taxon>Alteromonadales</taxon>
        <taxon>Alteromonadaceae</taxon>
        <taxon>Catenovulum</taxon>
    </lineage>
</organism>
<sequence length="640" mass="72918">MQENNLRILAGPIIRKITPNQVTIWLVSSVPVKIELALCYHDSKLRFDLSQQRAIHSIKVAEHYHVHLINLGLEQALPYDCLIQYQLKFFHGSTDSPSYLTDLIPDICYPQQTKPAFVIHSQVKKILHGSCRKPHFELKADSSDGLVIADQFLQQQLTKPEDWPSLLIMSGDQIYADDVATPMLVATHQICNQLGFSEETFAASKVSNSTDLHTGQAFYNNREAILPADKESTQIKISLFEGVKKPIFTSDNAHNHLISAAEVMSMYLLSWSPEAWELTDQSMPSGLSAAEKIQYHKQLQAIECFKKGLPNVRRLLAHMPTAMMFDDHDVTDDWNLTAAWQTNSQQHDFSRRILGNALIGYLICQGWGNEPAKIPEQLLTLSQQSFDDLGSQAHQELINQVFKFEQWHYEWQTKPKLIVLDTRTQRWWSESNPNKPSGLMDWEAITDLQQNLIGEQAVILVSPAPIFGVKLIESVQKIFTWFGKPLMVDAENWMAHNGSANSILNLFCHPKTPQNFVILSGDVHYSFVSKISIKRRKNSPDIWQITSSGLRNQFPKQLLNWLDRLNRWVYAPWSPLNAFTKRRKMRVSPLKPSTASAGERLVNESGIGLVELDSEGRPSRITQLTQTSQIEFLEDKINQE</sequence>
<keyword evidence="2" id="KW-1185">Reference proteome</keyword>
<dbReference type="Proteomes" id="UP000037600">
    <property type="component" value="Unassembled WGS sequence"/>
</dbReference>
<dbReference type="PATRIC" id="fig|1513271.3.peg.1374"/>
<gene>
    <name evidence="1" type="ORF">XM47_06695</name>
</gene>